<sequence>MSEGPNFPPLLTGEELTGTSDPFVKACTEATLGCDAGLVLYNLHPDRLETAIVLAPETPLEQAMAAFCAVGVGLQNALGALAPPEVAVHLDWSGTILVNGAACGQLSVAASTSEPGEAPDWLVVGLTLPLIPPSEDAPGDTPDQTALFLEGCADVDPVALLEAWSRHTLVWLTQLDDEKGRETLHREWRGLAWNMGEDVTLKTGETGTFLGVDENFGMLLRGADGQTQLIPLSERLKRN</sequence>
<evidence type="ECO:0000313" key="3">
    <source>
        <dbReference type="Proteomes" id="UP000202922"/>
    </source>
</evidence>
<keyword evidence="2" id="KW-0436">Ligase</keyword>
<dbReference type="Gene3D" id="2.30.30.100">
    <property type="match status" value="1"/>
</dbReference>
<reference evidence="3" key="1">
    <citation type="submission" date="2017-05" db="EMBL/GenBank/DDBJ databases">
        <authorList>
            <person name="Rodrigo-Torres L."/>
            <person name="Arahal R. D."/>
            <person name="Lucena T."/>
        </authorList>
    </citation>
    <scope>NUCLEOTIDE SEQUENCE [LARGE SCALE GENOMIC DNA]</scope>
    <source>
        <strain evidence="3">CECT 8621</strain>
    </source>
</reference>
<dbReference type="Proteomes" id="UP000202922">
    <property type="component" value="Unassembled WGS sequence"/>
</dbReference>
<protein>
    <submittedName>
        <fullName evidence="2">Bifunctional ligase/repressor BirA</fullName>
        <ecNumber evidence="2">6.3.4.15</ecNumber>
    </submittedName>
</protein>
<evidence type="ECO:0000313" key="2">
    <source>
        <dbReference type="EMBL" id="SMX44353.1"/>
    </source>
</evidence>
<gene>
    <name evidence="2" type="primary">birA_2</name>
    <name evidence="2" type="ORF">COL8621_02535</name>
</gene>
<dbReference type="EC" id="6.3.4.15" evidence="2"/>
<organism evidence="2 3">
    <name type="scientific">Actibacterium lipolyticum</name>
    <dbReference type="NCBI Taxonomy" id="1524263"/>
    <lineage>
        <taxon>Bacteria</taxon>
        <taxon>Pseudomonadati</taxon>
        <taxon>Pseudomonadota</taxon>
        <taxon>Alphaproteobacteria</taxon>
        <taxon>Rhodobacterales</taxon>
        <taxon>Roseobacteraceae</taxon>
        <taxon>Actibacterium</taxon>
    </lineage>
</organism>
<dbReference type="EMBL" id="FXYE01000002">
    <property type="protein sequence ID" value="SMX44353.1"/>
    <property type="molecule type" value="Genomic_DNA"/>
</dbReference>
<dbReference type="GO" id="GO:0004077">
    <property type="term" value="F:biotin--[biotin carboxyl-carrier protein] ligase activity"/>
    <property type="evidence" value="ECO:0007669"/>
    <property type="project" value="UniProtKB-EC"/>
</dbReference>
<name>A0A238KNE4_9RHOB</name>
<dbReference type="PROSITE" id="PS50095">
    <property type="entry name" value="PLAT"/>
    <property type="match status" value="1"/>
</dbReference>
<dbReference type="Gene3D" id="3.30.930.10">
    <property type="entry name" value="Bira Bifunctional Protein, Domain 2"/>
    <property type="match status" value="1"/>
</dbReference>
<dbReference type="RefSeq" id="WP_093967675.1">
    <property type="nucleotide sequence ID" value="NZ_FXYE01000002.1"/>
</dbReference>
<keyword evidence="3" id="KW-1185">Reference proteome</keyword>
<dbReference type="InterPro" id="IPR004143">
    <property type="entry name" value="BPL_LPL_catalytic"/>
</dbReference>
<proteinExistence type="predicted"/>
<dbReference type="Pfam" id="PF16917">
    <property type="entry name" value="BPL_LplA_LipB_2"/>
    <property type="match status" value="1"/>
</dbReference>
<dbReference type="InterPro" id="IPR028044">
    <property type="entry name" value="DUF4444"/>
</dbReference>
<accession>A0A238KNE4</accession>
<dbReference type="InterPro" id="IPR001024">
    <property type="entry name" value="PLAT/LH2_dom"/>
</dbReference>
<dbReference type="AlphaFoldDB" id="A0A238KNE4"/>
<dbReference type="OrthoDB" id="7657788at2"/>
<feature type="domain" description="PLAT" evidence="1">
    <location>
        <begin position="195"/>
        <end position="239"/>
    </location>
</feature>
<dbReference type="Pfam" id="PF14563">
    <property type="entry name" value="DUF4444"/>
    <property type="match status" value="1"/>
</dbReference>
<dbReference type="InterPro" id="IPR045864">
    <property type="entry name" value="aa-tRNA-synth_II/BPL/LPL"/>
</dbReference>
<evidence type="ECO:0000259" key="1">
    <source>
        <dbReference type="PROSITE" id="PS50095"/>
    </source>
</evidence>